<evidence type="ECO:0000313" key="4">
    <source>
        <dbReference type="Proteomes" id="UP000261340"/>
    </source>
</evidence>
<name>A0A3Q0SJL2_AMPCI</name>
<dbReference type="PANTHER" id="PTHR35976:SF1">
    <property type="entry name" value="IQ DOMAIN-CONTAINING PROTEIN J"/>
    <property type="match status" value="1"/>
</dbReference>
<dbReference type="InterPro" id="IPR029362">
    <property type="entry name" value="IQCJ-SCHIP1_N"/>
</dbReference>
<reference evidence="3" key="1">
    <citation type="submission" date="2025-08" db="UniProtKB">
        <authorList>
            <consortium name="Ensembl"/>
        </authorList>
    </citation>
    <scope>IDENTIFICATION</scope>
</reference>
<sequence length="135" mass="15277">MSLPHSLLLLLSNHLIMNLDNNINVNLPPIETKVLIIQRAWRDFLQRQEVEKRSPSPPSLSSSDKMSMSISMLTLSDGSTPVTRPPNTQSSAASVLDCLDDRCLFITRYQSILFWDWLNLFFFLVPPPPSCCSIT</sequence>
<protein>
    <submittedName>
        <fullName evidence="3">IQ motif containing J</fullName>
    </submittedName>
</protein>
<feature type="domain" description="Fusion protein IQCJ-SCHIP1 N-terminal" evidence="2">
    <location>
        <begin position="10"/>
        <end position="81"/>
    </location>
</feature>
<feature type="signal peptide" evidence="1">
    <location>
        <begin position="1"/>
        <end position="18"/>
    </location>
</feature>
<feature type="chain" id="PRO_5018526177" evidence="1">
    <location>
        <begin position="19"/>
        <end position="135"/>
    </location>
</feature>
<reference evidence="3" key="2">
    <citation type="submission" date="2025-09" db="UniProtKB">
        <authorList>
            <consortium name="Ensembl"/>
        </authorList>
    </citation>
    <scope>IDENTIFICATION</scope>
</reference>
<dbReference type="PANTHER" id="PTHR35976">
    <property type="entry name" value="IQ DOMAIN-CONTAINING PROTEIN J"/>
    <property type="match status" value="1"/>
</dbReference>
<keyword evidence="1" id="KW-0732">Signal</keyword>
<dbReference type="Proteomes" id="UP000261340">
    <property type="component" value="Unplaced"/>
</dbReference>
<dbReference type="Ensembl" id="ENSACIT00000021072.1">
    <property type="protein sequence ID" value="ENSACIP00000020535.1"/>
    <property type="gene ID" value="ENSACIG00000015951.1"/>
</dbReference>
<dbReference type="InterPro" id="IPR053113">
    <property type="entry name" value="IQ_domain_protein"/>
</dbReference>
<dbReference type="GeneTree" id="ENSGT00390000000847"/>
<dbReference type="AlphaFoldDB" id="A0A3Q0SJL2"/>
<proteinExistence type="predicted"/>
<evidence type="ECO:0000256" key="1">
    <source>
        <dbReference type="SAM" id="SignalP"/>
    </source>
</evidence>
<accession>A0A3Q0SJL2</accession>
<evidence type="ECO:0000313" key="3">
    <source>
        <dbReference type="Ensembl" id="ENSACIP00000020535.1"/>
    </source>
</evidence>
<evidence type="ECO:0000259" key="2">
    <source>
        <dbReference type="Pfam" id="PF15157"/>
    </source>
</evidence>
<keyword evidence="4" id="KW-1185">Reference proteome</keyword>
<dbReference type="Pfam" id="PF15157">
    <property type="entry name" value="IQCJ-SCHIP1"/>
    <property type="match status" value="1"/>
</dbReference>
<organism evidence="3 4">
    <name type="scientific">Amphilophus citrinellus</name>
    <name type="common">Midas cichlid</name>
    <name type="synonym">Cichlasoma citrinellum</name>
    <dbReference type="NCBI Taxonomy" id="61819"/>
    <lineage>
        <taxon>Eukaryota</taxon>
        <taxon>Metazoa</taxon>
        <taxon>Chordata</taxon>
        <taxon>Craniata</taxon>
        <taxon>Vertebrata</taxon>
        <taxon>Euteleostomi</taxon>
        <taxon>Actinopterygii</taxon>
        <taxon>Neopterygii</taxon>
        <taxon>Teleostei</taxon>
        <taxon>Neoteleostei</taxon>
        <taxon>Acanthomorphata</taxon>
        <taxon>Ovalentaria</taxon>
        <taxon>Cichlomorphae</taxon>
        <taxon>Cichliformes</taxon>
        <taxon>Cichlidae</taxon>
        <taxon>New World cichlids</taxon>
        <taxon>Cichlasomatinae</taxon>
        <taxon>Heroini</taxon>
        <taxon>Amphilophus</taxon>
    </lineage>
</organism>